<evidence type="ECO:0000259" key="13">
    <source>
        <dbReference type="Pfam" id="PF00520"/>
    </source>
</evidence>
<evidence type="ECO:0000313" key="14">
    <source>
        <dbReference type="EMBL" id="KXI29093.1"/>
    </source>
</evidence>
<evidence type="ECO:0000256" key="6">
    <source>
        <dbReference type="ARBA" id="ARBA00022882"/>
    </source>
</evidence>
<name>A0A136A1L5_9ALTE</name>
<keyword evidence="9" id="KW-0406">Ion transport</keyword>
<evidence type="ECO:0000256" key="11">
    <source>
        <dbReference type="ARBA" id="ARBA00023303"/>
    </source>
</evidence>
<feature type="transmembrane region" description="Helical" evidence="12">
    <location>
        <begin position="205"/>
        <end position="229"/>
    </location>
</feature>
<keyword evidence="3" id="KW-0633">Potassium transport</keyword>
<keyword evidence="4 12" id="KW-0812">Transmembrane</keyword>
<feature type="domain" description="Ion transport" evidence="13">
    <location>
        <begin position="21"/>
        <end position="236"/>
    </location>
</feature>
<evidence type="ECO:0000256" key="7">
    <source>
        <dbReference type="ARBA" id="ARBA00022958"/>
    </source>
</evidence>
<dbReference type="GO" id="GO:0001508">
    <property type="term" value="P:action potential"/>
    <property type="evidence" value="ECO:0007669"/>
    <property type="project" value="TreeGrafter"/>
</dbReference>
<keyword evidence="15" id="KW-1185">Reference proteome</keyword>
<dbReference type="Gene3D" id="1.20.120.350">
    <property type="entry name" value="Voltage-gated potassium channels. Chain C"/>
    <property type="match status" value="1"/>
</dbReference>
<dbReference type="InterPro" id="IPR005821">
    <property type="entry name" value="Ion_trans_dom"/>
</dbReference>
<dbReference type="Gene3D" id="1.10.287.70">
    <property type="match status" value="1"/>
</dbReference>
<evidence type="ECO:0000256" key="3">
    <source>
        <dbReference type="ARBA" id="ARBA00022538"/>
    </source>
</evidence>
<evidence type="ECO:0000256" key="4">
    <source>
        <dbReference type="ARBA" id="ARBA00022692"/>
    </source>
</evidence>
<keyword evidence="8 12" id="KW-1133">Transmembrane helix</keyword>
<comment type="caution">
    <text evidence="14">The sequence shown here is derived from an EMBL/GenBank/DDBJ whole genome shotgun (WGS) entry which is preliminary data.</text>
</comment>
<evidence type="ECO:0000256" key="2">
    <source>
        <dbReference type="ARBA" id="ARBA00022448"/>
    </source>
</evidence>
<reference evidence="15" key="1">
    <citation type="submission" date="2016-02" db="EMBL/GenBank/DDBJ databases">
        <authorList>
            <person name="Schultz-Johansen M."/>
            <person name="Glaring M.A."/>
            <person name="Bech P.K."/>
            <person name="Stougaard P."/>
        </authorList>
    </citation>
    <scope>NUCLEOTIDE SEQUENCE [LARGE SCALE GENOMIC DNA]</scope>
    <source>
        <strain evidence="15">S66</strain>
    </source>
</reference>
<dbReference type="PANTHER" id="PTHR11537">
    <property type="entry name" value="VOLTAGE-GATED POTASSIUM CHANNEL"/>
    <property type="match status" value="1"/>
</dbReference>
<evidence type="ECO:0000256" key="5">
    <source>
        <dbReference type="ARBA" id="ARBA00022826"/>
    </source>
</evidence>
<sequence>MLINRDNIKRMLENPDHISGKCFVVFIQFLIIVSLITFSIDTLPELSSEDRKLLNIIEGITVFIFTIEYITRIVVADHKLRFIFSFFGLVDLLAILPYYIVTGLDLRTVRIFRLLRLVRILKLLKYNKAIKRFQRAISIAKEELILSAAVALIMLYLSSVGIYYFENEAQPEQFKSVFHSLWWAITTLTTVGYGDMYPVTAGGKFFTFFVLIIGLGVVAVPTGLVASALTQARKEEK</sequence>
<protein>
    <submittedName>
        <fullName evidence="14">Voltage-gated potassium channel</fullName>
    </submittedName>
</protein>
<keyword evidence="2" id="KW-0813">Transport</keyword>
<dbReference type="AlphaFoldDB" id="A0A136A1L5"/>
<dbReference type="Pfam" id="PF00520">
    <property type="entry name" value="Ion_trans"/>
    <property type="match status" value="1"/>
</dbReference>
<dbReference type="PRINTS" id="PR00169">
    <property type="entry name" value="KCHANNEL"/>
</dbReference>
<gene>
    <name evidence="14" type="ORF">AX660_13095</name>
</gene>
<dbReference type="GO" id="GO:0008076">
    <property type="term" value="C:voltage-gated potassium channel complex"/>
    <property type="evidence" value="ECO:0007669"/>
    <property type="project" value="InterPro"/>
</dbReference>
<feature type="transmembrane region" description="Helical" evidence="12">
    <location>
        <begin position="82"/>
        <end position="101"/>
    </location>
</feature>
<dbReference type="STRING" id="1799789.AX660_13095"/>
<evidence type="ECO:0000256" key="9">
    <source>
        <dbReference type="ARBA" id="ARBA00023065"/>
    </source>
</evidence>
<dbReference type="InterPro" id="IPR027359">
    <property type="entry name" value="Volt_channel_dom_sf"/>
</dbReference>
<keyword evidence="6" id="KW-0851">Voltage-gated channel</keyword>
<dbReference type="OrthoDB" id="9799090at2"/>
<keyword evidence="10 12" id="KW-0472">Membrane</keyword>
<dbReference type="GO" id="GO:0005249">
    <property type="term" value="F:voltage-gated potassium channel activity"/>
    <property type="evidence" value="ECO:0007669"/>
    <property type="project" value="InterPro"/>
</dbReference>
<dbReference type="PANTHER" id="PTHR11537:SF254">
    <property type="entry name" value="POTASSIUM VOLTAGE-GATED CHANNEL PROTEIN SHAB"/>
    <property type="match status" value="1"/>
</dbReference>
<dbReference type="Proteomes" id="UP000070299">
    <property type="component" value="Unassembled WGS sequence"/>
</dbReference>
<dbReference type="EMBL" id="LSNE01000005">
    <property type="protein sequence ID" value="KXI29093.1"/>
    <property type="molecule type" value="Genomic_DNA"/>
</dbReference>
<keyword evidence="5" id="KW-0631">Potassium channel</keyword>
<evidence type="ECO:0000256" key="1">
    <source>
        <dbReference type="ARBA" id="ARBA00004141"/>
    </source>
</evidence>
<feature type="transmembrane region" description="Helical" evidence="12">
    <location>
        <begin position="52"/>
        <end position="70"/>
    </location>
</feature>
<dbReference type="SUPFAM" id="SSF81324">
    <property type="entry name" value="Voltage-gated potassium channels"/>
    <property type="match status" value="1"/>
</dbReference>
<keyword evidence="7" id="KW-0630">Potassium</keyword>
<organism evidence="14 15">
    <name type="scientific">Paraglaciecola hydrolytica</name>
    <dbReference type="NCBI Taxonomy" id="1799789"/>
    <lineage>
        <taxon>Bacteria</taxon>
        <taxon>Pseudomonadati</taxon>
        <taxon>Pseudomonadota</taxon>
        <taxon>Gammaproteobacteria</taxon>
        <taxon>Alteromonadales</taxon>
        <taxon>Alteromonadaceae</taxon>
        <taxon>Paraglaciecola</taxon>
    </lineage>
</organism>
<evidence type="ECO:0000313" key="15">
    <source>
        <dbReference type="Proteomes" id="UP000070299"/>
    </source>
</evidence>
<proteinExistence type="predicted"/>
<comment type="subcellular location">
    <subcellularLocation>
        <location evidence="1">Membrane</location>
        <topology evidence="1">Multi-pass membrane protein</topology>
    </subcellularLocation>
</comment>
<keyword evidence="11 14" id="KW-0407">Ion channel</keyword>
<feature type="transmembrane region" description="Helical" evidence="12">
    <location>
        <begin position="144"/>
        <end position="165"/>
    </location>
</feature>
<accession>A0A136A1L5</accession>
<evidence type="ECO:0000256" key="10">
    <source>
        <dbReference type="ARBA" id="ARBA00023136"/>
    </source>
</evidence>
<dbReference type="RefSeq" id="WP_068376123.1">
    <property type="nucleotide sequence ID" value="NZ_LSNE01000005.1"/>
</dbReference>
<dbReference type="InterPro" id="IPR028325">
    <property type="entry name" value="VG_K_chnl"/>
</dbReference>
<evidence type="ECO:0000256" key="8">
    <source>
        <dbReference type="ARBA" id="ARBA00022989"/>
    </source>
</evidence>
<feature type="transmembrane region" description="Helical" evidence="12">
    <location>
        <begin position="21"/>
        <end position="40"/>
    </location>
</feature>
<evidence type="ECO:0000256" key="12">
    <source>
        <dbReference type="SAM" id="Phobius"/>
    </source>
</evidence>